<dbReference type="SFLD" id="SFLDG01129">
    <property type="entry name" value="C1.5:_HAD__Beta-PGM__Phosphata"/>
    <property type="match status" value="1"/>
</dbReference>
<dbReference type="InterPro" id="IPR010237">
    <property type="entry name" value="Pyr-5-nucltdase"/>
</dbReference>
<gene>
    <name evidence="1" type="ORF">KC19_5G206500</name>
</gene>
<dbReference type="Gene3D" id="1.10.150.450">
    <property type="match status" value="1"/>
</dbReference>
<reference evidence="1" key="1">
    <citation type="submission" date="2020-06" db="EMBL/GenBank/DDBJ databases">
        <title>WGS assembly of Ceratodon purpureus strain R40.</title>
        <authorList>
            <person name="Carey S.B."/>
            <person name="Jenkins J."/>
            <person name="Shu S."/>
            <person name="Lovell J.T."/>
            <person name="Sreedasyam A."/>
            <person name="Maumus F."/>
            <person name="Tiley G.P."/>
            <person name="Fernandez-Pozo N."/>
            <person name="Barry K."/>
            <person name="Chen C."/>
            <person name="Wang M."/>
            <person name="Lipzen A."/>
            <person name="Daum C."/>
            <person name="Saski C.A."/>
            <person name="Payton A.C."/>
            <person name="Mcbreen J.C."/>
            <person name="Conrad R.E."/>
            <person name="Kollar L.M."/>
            <person name="Olsson S."/>
            <person name="Huttunen S."/>
            <person name="Landis J.B."/>
            <person name="Wickett N.J."/>
            <person name="Johnson M.G."/>
            <person name="Rensing S.A."/>
            <person name="Grimwood J."/>
            <person name="Schmutz J."/>
            <person name="Mcdaniel S.F."/>
        </authorList>
    </citation>
    <scope>NUCLEOTIDE SEQUENCE</scope>
    <source>
        <strain evidence="1">R40</strain>
    </source>
</reference>
<name>A0A8T0I6H2_CERPU</name>
<evidence type="ECO:0000313" key="2">
    <source>
        <dbReference type="Proteomes" id="UP000822688"/>
    </source>
</evidence>
<evidence type="ECO:0000313" key="1">
    <source>
        <dbReference type="EMBL" id="KAG0578118.1"/>
    </source>
</evidence>
<dbReference type="SFLD" id="SFLDG01132">
    <property type="entry name" value="C1.5.3:_5'-Nucleotidase_Like"/>
    <property type="match status" value="1"/>
</dbReference>
<accession>A0A8T0I6H2</accession>
<organism evidence="1 2">
    <name type="scientific">Ceratodon purpureus</name>
    <name type="common">Fire moss</name>
    <name type="synonym">Dicranum purpureum</name>
    <dbReference type="NCBI Taxonomy" id="3225"/>
    <lineage>
        <taxon>Eukaryota</taxon>
        <taxon>Viridiplantae</taxon>
        <taxon>Streptophyta</taxon>
        <taxon>Embryophyta</taxon>
        <taxon>Bryophyta</taxon>
        <taxon>Bryophytina</taxon>
        <taxon>Bryopsida</taxon>
        <taxon>Dicranidae</taxon>
        <taxon>Pseudoditrichales</taxon>
        <taxon>Ditrichaceae</taxon>
        <taxon>Ceratodon</taxon>
    </lineage>
</organism>
<dbReference type="SUPFAM" id="SSF56784">
    <property type="entry name" value="HAD-like"/>
    <property type="match status" value="1"/>
</dbReference>
<dbReference type="Gene3D" id="3.40.50.1000">
    <property type="entry name" value="HAD superfamily/HAD-like"/>
    <property type="match status" value="1"/>
</dbReference>
<dbReference type="SFLD" id="SFLDS00003">
    <property type="entry name" value="Haloacid_Dehalogenase"/>
    <property type="match status" value="1"/>
</dbReference>
<protein>
    <submittedName>
        <fullName evidence="1">Uncharacterized protein</fullName>
    </submittedName>
</protein>
<sequence>MVAVHGSEPTSFFKVGGQRNLLPSGSHWLSLSRIVQLEKSVRSKDVKLLGALFSAMAVANKDFMGAMDERPSSARYETLIFDLDDTLYPLSSGLAHACRLNIESYMLEKLAIDPTVVPELCTRLYKSHGTTMAGLWAEGYYFDHDDFHKYVHGRLPYHLLRPDPVLRSLLQSMPQPKYIFTNADKIHADVVLKKLGVEDLFKGILCFETFNSHCAVAKERRQTGEEVVKLDTSVPVVCKPTVACMQETIQLLKINPSKTLYFDDSARNIFGGKTAGLHTVLVGSLITCEGADHTIASIHNVKESIPEIWAEPHFFDELRVSRKVAVETIA</sequence>
<dbReference type="InterPro" id="IPR006439">
    <property type="entry name" value="HAD-SF_hydro_IA"/>
</dbReference>
<dbReference type="EMBL" id="CM026425">
    <property type="protein sequence ID" value="KAG0578118.1"/>
    <property type="molecule type" value="Genomic_DNA"/>
</dbReference>
<dbReference type="PANTHER" id="PTHR12725:SF117">
    <property type="entry name" value="HALOACID DEHALOGENASE-LIKE HYDROLASE"/>
    <property type="match status" value="1"/>
</dbReference>
<keyword evidence="2" id="KW-1185">Reference proteome</keyword>
<dbReference type="AlphaFoldDB" id="A0A8T0I6H2"/>
<dbReference type="PANTHER" id="PTHR12725">
    <property type="entry name" value="HALOACID DEHALOGENASE-LIKE HYDROLASE"/>
    <property type="match status" value="1"/>
</dbReference>
<dbReference type="InterPro" id="IPR023214">
    <property type="entry name" value="HAD_sf"/>
</dbReference>
<dbReference type="NCBIfam" id="TIGR01993">
    <property type="entry name" value="Pyr-5-nucltdase"/>
    <property type="match status" value="1"/>
</dbReference>
<proteinExistence type="predicted"/>
<comment type="caution">
    <text evidence="1">The sequence shown here is derived from an EMBL/GenBank/DDBJ whole genome shotgun (WGS) entry which is preliminary data.</text>
</comment>
<dbReference type="Proteomes" id="UP000822688">
    <property type="component" value="Chromosome 5"/>
</dbReference>
<dbReference type="Pfam" id="PF00702">
    <property type="entry name" value="Hydrolase"/>
    <property type="match status" value="1"/>
</dbReference>
<dbReference type="InterPro" id="IPR036412">
    <property type="entry name" value="HAD-like_sf"/>
</dbReference>
<dbReference type="NCBIfam" id="TIGR01509">
    <property type="entry name" value="HAD-SF-IA-v3"/>
    <property type="match status" value="1"/>
</dbReference>